<evidence type="ECO:0000256" key="3">
    <source>
        <dbReference type="ARBA" id="ARBA00022806"/>
    </source>
</evidence>
<dbReference type="NCBIfam" id="TIGR01613">
    <property type="entry name" value="primase_Cterm"/>
    <property type="match status" value="1"/>
</dbReference>
<evidence type="ECO:0000313" key="6">
    <source>
        <dbReference type="EMBL" id="MBE5062405.1"/>
    </source>
</evidence>
<dbReference type="RefSeq" id="WP_226394306.1">
    <property type="nucleotide sequence ID" value="NZ_JADCKL010000002.1"/>
</dbReference>
<dbReference type="InterPro" id="IPR051620">
    <property type="entry name" value="ORF904-like_C"/>
</dbReference>
<evidence type="ECO:0000256" key="4">
    <source>
        <dbReference type="ARBA" id="ARBA00022840"/>
    </source>
</evidence>
<dbReference type="PROSITE" id="PS51206">
    <property type="entry name" value="SF3_HELICASE_1"/>
    <property type="match status" value="1"/>
</dbReference>
<dbReference type="InterPro" id="IPR045455">
    <property type="entry name" value="NrS-1_pol-like_helicase"/>
</dbReference>
<dbReference type="InterPro" id="IPR014015">
    <property type="entry name" value="Helicase_SF3_DNA-vir"/>
</dbReference>
<sequence>MQEDFKSLKPEQLEVLKQLLGETDNVQPPDVSDWFDGKQIDEIDFGEYLLRKKERKCIHGKLYDLDGEISDEVIRKEILDEIRPYQKTNVAKMVDRILGTLKLMCQCEMPPIKEDRVHFSNGTYYLDGTFTEEKEWTMNRLPVRYDPDAPKPEKWLAFLNDLLEKEDIPVLQEFMGYTMIPSNRAQKMLLIIGKGGEGKSRIGRVLRAILGDNMNTGSIQKLENDRFNRADQEGKLLFMDDDMRMEALPSTNNIKSIVTMEDKIDLERKGKQSVQGYLFSRIIGFGNGSLKSLHDQSYGFYRRQILLTTKDRPADRKDDRYLGDKLIRETEGIVLWCLEGLHRLVRNGFEFSISDRARKNLENLMENENNIISFLNSAGYVRREEGTYASSRQLYAAYRKWCEDNLERPRAENTFKKYLNENAETLGLVYDKNLPGRNGKTVRGFRGIHVEVRTE</sequence>
<keyword evidence="3" id="KW-0347">Helicase</keyword>
<dbReference type="InterPro" id="IPR004968">
    <property type="entry name" value="DNA_primase/NTPase_C"/>
</dbReference>
<keyword evidence="1" id="KW-0547">Nucleotide-binding</keyword>
<comment type="caution">
    <text evidence="6">The sequence shown here is derived from an EMBL/GenBank/DDBJ whole genome shotgun (WGS) entry which is preliminary data.</text>
</comment>
<dbReference type="InterPro" id="IPR027417">
    <property type="entry name" value="P-loop_NTPase"/>
</dbReference>
<dbReference type="Gene3D" id="1.10.10.10">
    <property type="entry name" value="Winged helix-like DNA-binding domain superfamily/Winged helix DNA-binding domain"/>
    <property type="match status" value="1"/>
</dbReference>
<protein>
    <submittedName>
        <fullName evidence="6">DNA primase</fullName>
    </submittedName>
</protein>
<evidence type="ECO:0000256" key="2">
    <source>
        <dbReference type="ARBA" id="ARBA00022801"/>
    </source>
</evidence>
<reference evidence="6 7" key="1">
    <citation type="submission" date="2020-10" db="EMBL/GenBank/DDBJ databases">
        <title>ChiBAC.</title>
        <authorList>
            <person name="Zenner C."/>
            <person name="Hitch T.C.A."/>
            <person name="Clavel T."/>
        </authorList>
    </citation>
    <scope>NUCLEOTIDE SEQUENCE [LARGE SCALE GENOMIC DNA]</scope>
    <source>
        <strain evidence="6 7">DSM 108991</strain>
    </source>
</reference>
<keyword evidence="2" id="KW-0378">Hydrolase</keyword>
<proteinExistence type="predicted"/>
<organism evidence="6 7">
    <name type="scientific">Claveliimonas monacensis</name>
    <dbReference type="NCBI Taxonomy" id="2779351"/>
    <lineage>
        <taxon>Bacteria</taxon>
        <taxon>Bacillati</taxon>
        <taxon>Bacillota</taxon>
        <taxon>Clostridia</taxon>
        <taxon>Lachnospirales</taxon>
        <taxon>Lachnospiraceae</taxon>
        <taxon>Claveliimonas</taxon>
    </lineage>
</organism>
<dbReference type="Pfam" id="PF03288">
    <property type="entry name" value="Pox_D5"/>
    <property type="match status" value="1"/>
</dbReference>
<dbReference type="InterPro" id="IPR014818">
    <property type="entry name" value="Phage/plasmid_primase_P4_C"/>
</dbReference>
<dbReference type="InterPro" id="IPR036388">
    <property type="entry name" value="WH-like_DNA-bd_sf"/>
</dbReference>
<feature type="domain" description="SF3 helicase" evidence="5">
    <location>
        <begin position="166"/>
        <end position="322"/>
    </location>
</feature>
<evidence type="ECO:0000256" key="1">
    <source>
        <dbReference type="ARBA" id="ARBA00022741"/>
    </source>
</evidence>
<dbReference type="Gene3D" id="3.40.50.300">
    <property type="entry name" value="P-loop containing nucleotide triphosphate hydrolases"/>
    <property type="match status" value="1"/>
</dbReference>
<keyword evidence="7" id="KW-1185">Reference proteome</keyword>
<dbReference type="Proteomes" id="UP000758652">
    <property type="component" value="Unassembled WGS sequence"/>
</dbReference>
<dbReference type="PANTHER" id="PTHR35372:SF2">
    <property type="entry name" value="SF3 HELICASE DOMAIN-CONTAINING PROTEIN"/>
    <property type="match status" value="1"/>
</dbReference>
<gene>
    <name evidence="6" type="ORF">INF30_03885</name>
</gene>
<name>A0ABR9RHW5_9FIRM</name>
<dbReference type="EMBL" id="JADCKL010000002">
    <property type="protein sequence ID" value="MBE5062405.1"/>
    <property type="molecule type" value="Genomic_DNA"/>
</dbReference>
<dbReference type="PANTHER" id="PTHR35372">
    <property type="entry name" value="ATP BINDING PROTEIN-RELATED"/>
    <property type="match status" value="1"/>
</dbReference>
<dbReference type="SUPFAM" id="SSF52540">
    <property type="entry name" value="P-loop containing nucleoside triphosphate hydrolases"/>
    <property type="match status" value="1"/>
</dbReference>
<evidence type="ECO:0000313" key="7">
    <source>
        <dbReference type="Proteomes" id="UP000758652"/>
    </source>
</evidence>
<evidence type="ECO:0000259" key="5">
    <source>
        <dbReference type="PROSITE" id="PS51206"/>
    </source>
</evidence>
<dbReference type="Pfam" id="PF08706">
    <property type="entry name" value="D5_N"/>
    <property type="match status" value="1"/>
</dbReference>
<dbReference type="Pfam" id="PF19263">
    <property type="entry name" value="DUF5906"/>
    <property type="match status" value="1"/>
</dbReference>
<keyword evidence="4" id="KW-0067">ATP-binding</keyword>
<accession>A0ABR9RHW5</accession>
<dbReference type="InterPro" id="IPR006500">
    <property type="entry name" value="Helicase_put_C_phage/plasmid"/>
</dbReference>